<dbReference type="RefSeq" id="WP_337310317.1">
    <property type="nucleotide sequence ID" value="NZ_JAEKNS010000059.1"/>
</dbReference>
<dbReference type="AlphaFoldDB" id="A0A2W5Z3U1"/>
<dbReference type="EMBL" id="JAEKNS010000059">
    <property type="protein sequence ID" value="MBJ7594272.1"/>
    <property type="molecule type" value="Genomic_DNA"/>
</dbReference>
<keyword evidence="1" id="KW-0472">Membrane</keyword>
<proteinExistence type="predicted"/>
<dbReference type="Proteomes" id="UP000606991">
    <property type="component" value="Unassembled WGS sequence"/>
</dbReference>
<comment type="caution">
    <text evidence="3">The sequence shown here is derived from an EMBL/GenBank/DDBJ whole genome shotgun (WGS) entry which is preliminary data.</text>
</comment>
<dbReference type="EMBL" id="QHBU01000181">
    <property type="protein sequence ID" value="PZR79942.1"/>
    <property type="molecule type" value="Genomic_DNA"/>
</dbReference>
<feature type="transmembrane region" description="Helical" evidence="1">
    <location>
        <begin position="43"/>
        <end position="63"/>
    </location>
</feature>
<evidence type="ECO:0000313" key="4">
    <source>
        <dbReference type="Proteomes" id="UP000248724"/>
    </source>
</evidence>
<evidence type="ECO:0000313" key="5">
    <source>
        <dbReference type="Proteomes" id="UP000606991"/>
    </source>
</evidence>
<reference evidence="2 5" key="3">
    <citation type="submission" date="2020-10" db="EMBL/GenBank/DDBJ databases">
        <title>Ca. Dormibacterota MAGs.</title>
        <authorList>
            <person name="Montgomery K."/>
        </authorList>
    </citation>
    <scope>NUCLEOTIDE SEQUENCE [LARGE SCALE GENOMIC DNA]</scope>
    <source>
        <strain evidence="2">SC8812_S17_18</strain>
    </source>
</reference>
<accession>A0A2W5Z3U1</accession>
<evidence type="ECO:0000256" key="1">
    <source>
        <dbReference type="SAM" id="Phobius"/>
    </source>
</evidence>
<keyword evidence="1" id="KW-0812">Transmembrane</keyword>
<sequence length="74" mass="8293">MRQVRAFALFWWDFIVGDDYRIALAVILLLGTTALLTHAGTDAWWLLPAGILAMLATSVFTAARRARRESSRLS</sequence>
<accession>A0A934JZ76</accession>
<evidence type="ECO:0000313" key="2">
    <source>
        <dbReference type="EMBL" id="MBJ7594272.1"/>
    </source>
</evidence>
<protein>
    <submittedName>
        <fullName evidence="3">Uncharacterized protein</fullName>
    </submittedName>
</protein>
<evidence type="ECO:0000313" key="3">
    <source>
        <dbReference type="EMBL" id="PZR79942.1"/>
    </source>
</evidence>
<reference evidence="3 4" key="1">
    <citation type="journal article" date="2017" name="Nature">
        <title>Atmospheric trace gases support primary production in Antarctic desert surface soil.</title>
        <authorList>
            <person name="Ji M."/>
            <person name="Greening C."/>
            <person name="Vanwonterghem I."/>
            <person name="Carere C.R."/>
            <person name="Bay S.K."/>
            <person name="Steen J.A."/>
            <person name="Montgomery K."/>
            <person name="Lines T."/>
            <person name="Beardall J."/>
            <person name="van Dorst J."/>
            <person name="Snape I."/>
            <person name="Stott M.B."/>
            <person name="Hugenholtz P."/>
            <person name="Ferrari B.C."/>
        </authorList>
    </citation>
    <scope>NUCLEOTIDE SEQUENCE [LARGE SCALE GENOMIC DNA]</scope>
    <source>
        <strain evidence="3">RRmetagenome_bin12</strain>
    </source>
</reference>
<name>A0A2W5Z3U1_9BACT</name>
<gene>
    <name evidence="3" type="ORF">DLM65_09455</name>
    <name evidence="2" type="ORF">JF886_05300</name>
</gene>
<feature type="transmembrane region" description="Helical" evidence="1">
    <location>
        <begin position="20"/>
        <end position="37"/>
    </location>
</feature>
<organism evidence="3 4">
    <name type="scientific">Candidatus Aeolococcus gillhamiae</name>
    <dbReference type="NCBI Taxonomy" id="3127015"/>
    <lineage>
        <taxon>Bacteria</taxon>
        <taxon>Bacillati</taxon>
        <taxon>Candidatus Dormiibacterota</taxon>
        <taxon>Candidatus Dormibacteria</taxon>
        <taxon>Candidatus Aeolococcales</taxon>
        <taxon>Candidatus Aeolococcaceae</taxon>
        <taxon>Candidatus Aeolococcus</taxon>
    </lineage>
</organism>
<dbReference type="Proteomes" id="UP000248724">
    <property type="component" value="Unassembled WGS sequence"/>
</dbReference>
<reference evidence="3" key="2">
    <citation type="submission" date="2018-05" db="EMBL/GenBank/DDBJ databases">
        <authorList>
            <person name="Ferrari B."/>
        </authorList>
    </citation>
    <scope>NUCLEOTIDE SEQUENCE</scope>
    <source>
        <strain evidence="3">RRmetagenome_bin12</strain>
    </source>
</reference>
<keyword evidence="1" id="KW-1133">Transmembrane helix</keyword>